<accession>A0A9X1T4S9</accession>
<proteinExistence type="predicted"/>
<keyword evidence="1" id="KW-0472">Membrane</keyword>
<comment type="caution">
    <text evidence="2">The sequence shown here is derived from an EMBL/GenBank/DDBJ whole genome shotgun (WGS) entry which is preliminary data.</text>
</comment>
<evidence type="ECO:0000313" key="2">
    <source>
        <dbReference type="EMBL" id="MCE7028871.1"/>
    </source>
</evidence>
<name>A0A9X1T4S9_9HYPH</name>
<keyword evidence="3" id="KW-1185">Reference proteome</keyword>
<keyword evidence="1" id="KW-1133">Transmembrane helix</keyword>
<dbReference type="Proteomes" id="UP001139035">
    <property type="component" value="Unassembled WGS sequence"/>
</dbReference>
<dbReference type="RefSeq" id="WP_233719871.1">
    <property type="nucleotide sequence ID" value="NZ_JAJUWU010000011.1"/>
</dbReference>
<keyword evidence="1" id="KW-0812">Transmembrane</keyword>
<sequence>MTGSASPLYLAIRLIAVVVVFWGASFPMSAMAGMADAPSMSHFQTHDGHGPACAQGASCDGHAASTAHDHALQIDCGIHCVMALPDVAAPESSVGIVRSVAYSVTIDHLASLALPALERPPRV</sequence>
<reference evidence="2" key="1">
    <citation type="submission" date="2022-01" db="EMBL/GenBank/DDBJ databases">
        <title>Jiella avicenniae sp. nov., a novel endophytic bacterium isolated from bark of Avicennia marina.</title>
        <authorList>
            <person name="Tuo L."/>
        </authorList>
    </citation>
    <scope>NUCLEOTIDE SEQUENCE</scope>
    <source>
        <strain evidence="2">CBK1P-4</strain>
    </source>
</reference>
<gene>
    <name evidence="2" type="ORF">LZD57_12795</name>
</gene>
<dbReference type="AlphaFoldDB" id="A0A9X1T4S9"/>
<evidence type="ECO:0008006" key="4">
    <source>
        <dbReference type="Google" id="ProtNLM"/>
    </source>
</evidence>
<organism evidence="2 3">
    <name type="scientific">Jiella avicenniae</name>
    <dbReference type="NCBI Taxonomy" id="2907202"/>
    <lineage>
        <taxon>Bacteria</taxon>
        <taxon>Pseudomonadati</taxon>
        <taxon>Pseudomonadota</taxon>
        <taxon>Alphaproteobacteria</taxon>
        <taxon>Hyphomicrobiales</taxon>
        <taxon>Aurantimonadaceae</taxon>
        <taxon>Jiella</taxon>
    </lineage>
</organism>
<evidence type="ECO:0000313" key="3">
    <source>
        <dbReference type="Proteomes" id="UP001139035"/>
    </source>
</evidence>
<dbReference type="EMBL" id="JAJUWU010000011">
    <property type="protein sequence ID" value="MCE7028871.1"/>
    <property type="molecule type" value="Genomic_DNA"/>
</dbReference>
<evidence type="ECO:0000256" key="1">
    <source>
        <dbReference type="SAM" id="Phobius"/>
    </source>
</evidence>
<feature type="transmembrane region" description="Helical" evidence="1">
    <location>
        <begin position="6"/>
        <end position="24"/>
    </location>
</feature>
<protein>
    <recommendedName>
        <fullName evidence="4">DUF2946 domain-containing protein</fullName>
    </recommendedName>
</protein>